<reference evidence="2" key="2">
    <citation type="submission" date="2020-05" db="UniProtKB">
        <authorList>
            <consortium name="EnsemblMetazoa"/>
        </authorList>
    </citation>
    <scope>IDENTIFICATION</scope>
    <source>
        <strain evidence="2">A-37</strain>
    </source>
</reference>
<dbReference type="EnsemblMetazoa" id="ACUA011870-RA">
    <property type="protein sequence ID" value="ACUA011870-PA"/>
    <property type="gene ID" value="ACUA011870"/>
</dbReference>
<dbReference type="Proteomes" id="UP000075883">
    <property type="component" value="Unassembled WGS sequence"/>
</dbReference>
<evidence type="ECO:0000313" key="2">
    <source>
        <dbReference type="EnsemblMetazoa" id="ACUA011870-PA"/>
    </source>
</evidence>
<keyword evidence="3" id="KW-1185">Reference proteome</keyword>
<proteinExistence type="predicted"/>
<organism evidence="2 3">
    <name type="scientific">Anopheles culicifacies</name>
    <dbReference type="NCBI Taxonomy" id="139723"/>
    <lineage>
        <taxon>Eukaryota</taxon>
        <taxon>Metazoa</taxon>
        <taxon>Ecdysozoa</taxon>
        <taxon>Arthropoda</taxon>
        <taxon>Hexapoda</taxon>
        <taxon>Insecta</taxon>
        <taxon>Pterygota</taxon>
        <taxon>Neoptera</taxon>
        <taxon>Endopterygota</taxon>
        <taxon>Diptera</taxon>
        <taxon>Nematocera</taxon>
        <taxon>Culicoidea</taxon>
        <taxon>Culicidae</taxon>
        <taxon>Anophelinae</taxon>
        <taxon>Anopheles</taxon>
        <taxon>culicifacies species complex</taxon>
    </lineage>
</organism>
<feature type="region of interest" description="Disordered" evidence="1">
    <location>
        <begin position="105"/>
        <end position="124"/>
    </location>
</feature>
<sequence>MRPTGAVHPNRTAFYLDELCISVESNRTKSTFDFFTTVVLLHGARPVTAAGELPSSCSPSAMVATVDGKVSTASDGLMVLTRDFRDTRSLDDRWRVSLVPADDSEMADGEEGMTPATGGSGDEGMERMRNDTFFALLPLKCVGCPSWSDGMGSFSNESSIPVLLIWLCHLTALMVSFRNYSFYCS</sequence>
<protein>
    <submittedName>
        <fullName evidence="2">Uncharacterized protein</fullName>
    </submittedName>
</protein>
<accession>A0A182M871</accession>
<name>A0A182M871_9DIPT</name>
<dbReference type="EMBL" id="AXCM01003953">
    <property type="status" value="NOT_ANNOTATED_CDS"/>
    <property type="molecule type" value="Genomic_DNA"/>
</dbReference>
<reference evidence="3" key="1">
    <citation type="submission" date="2013-09" db="EMBL/GenBank/DDBJ databases">
        <title>The Genome Sequence of Anopheles culicifacies species A.</title>
        <authorList>
            <consortium name="The Broad Institute Genomics Platform"/>
            <person name="Neafsey D.E."/>
            <person name="Besansky N."/>
            <person name="Howell P."/>
            <person name="Walton C."/>
            <person name="Young S.K."/>
            <person name="Zeng Q."/>
            <person name="Gargeya S."/>
            <person name="Fitzgerald M."/>
            <person name="Haas B."/>
            <person name="Abouelleil A."/>
            <person name="Allen A.W."/>
            <person name="Alvarado L."/>
            <person name="Arachchi H.M."/>
            <person name="Berlin A.M."/>
            <person name="Chapman S.B."/>
            <person name="Gainer-Dewar J."/>
            <person name="Goldberg J."/>
            <person name="Griggs A."/>
            <person name="Gujja S."/>
            <person name="Hansen M."/>
            <person name="Howarth C."/>
            <person name="Imamovic A."/>
            <person name="Ireland A."/>
            <person name="Larimer J."/>
            <person name="McCowan C."/>
            <person name="Murphy C."/>
            <person name="Pearson M."/>
            <person name="Poon T.W."/>
            <person name="Priest M."/>
            <person name="Roberts A."/>
            <person name="Saif S."/>
            <person name="Shea T."/>
            <person name="Sisk P."/>
            <person name="Sykes S."/>
            <person name="Wortman J."/>
            <person name="Nusbaum C."/>
            <person name="Birren B."/>
        </authorList>
    </citation>
    <scope>NUCLEOTIDE SEQUENCE [LARGE SCALE GENOMIC DNA]</scope>
    <source>
        <strain evidence="3">A-37</strain>
    </source>
</reference>
<dbReference type="AlphaFoldDB" id="A0A182M871"/>
<dbReference type="VEuPathDB" id="VectorBase:ACUA011870"/>
<evidence type="ECO:0000313" key="3">
    <source>
        <dbReference type="Proteomes" id="UP000075883"/>
    </source>
</evidence>
<evidence type="ECO:0000256" key="1">
    <source>
        <dbReference type="SAM" id="MobiDB-lite"/>
    </source>
</evidence>